<organism evidence="1 2">
    <name type="scientific">Streptomyces paromomycinus</name>
    <name type="common">Streptomyces rimosus subsp. paromomycinus</name>
    <dbReference type="NCBI Taxonomy" id="92743"/>
    <lineage>
        <taxon>Bacteria</taxon>
        <taxon>Bacillati</taxon>
        <taxon>Actinomycetota</taxon>
        <taxon>Actinomycetes</taxon>
        <taxon>Kitasatosporales</taxon>
        <taxon>Streptomycetaceae</taxon>
        <taxon>Streptomyces</taxon>
    </lineage>
</organism>
<dbReference type="RefSeq" id="WP_125054032.1">
    <property type="nucleotide sequence ID" value="NZ_BHZD01000001.1"/>
</dbReference>
<dbReference type="Proteomes" id="UP000286746">
    <property type="component" value="Unassembled WGS sequence"/>
</dbReference>
<dbReference type="AlphaFoldDB" id="A0A401W073"/>
<keyword evidence="2" id="KW-1185">Reference proteome</keyword>
<evidence type="ECO:0000313" key="1">
    <source>
        <dbReference type="EMBL" id="GCD42738.1"/>
    </source>
</evidence>
<reference evidence="1 2" key="1">
    <citation type="submission" date="2018-11" db="EMBL/GenBank/DDBJ databases">
        <title>Whole genome sequence of Streptomyces paromomycinus NBRC 15454(T).</title>
        <authorList>
            <person name="Komaki H."/>
            <person name="Tamura T."/>
        </authorList>
    </citation>
    <scope>NUCLEOTIDE SEQUENCE [LARGE SCALE GENOMIC DNA]</scope>
    <source>
        <strain evidence="1 2">NBRC 15454</strain>
    </source>
</reference>
<protein>
    <submittedName>
        <fullName evidence="1">Uncharacterized protein</fullName>
    </submittedName>
</protein>
<dbReference type="EMBL" id="BHZD01000001">
    <property type="protein sequence ID" value="GCD42738.1"/>
    <property type="molecule type" value="Genomic_DNA"/>
</dbReference>
<proteinExistence type="predicted"/>
<name>A0A401W073_STREY</name>
<evidence type="ECO:0000313" key="2">
    <source>
        <dbReference type="Proteomes" id="UP000286746"/>
    </source>
</evidence>
<accession>A0A401W073</accession>
<sequence>MATSMHLVWSSAAPGSVVYETHAIEVVEEGGVHGEVVSERHEVPVRSRAHAEEIAAEHDYELYRDGEEWDSLPEEAEG</sequence>
<gene>
    <name evidence="1" type="ORF">GKJPGBOP_02407</name>
</gene>
<comment type="caution">
    <text evidence="1">The sequence shown here is derived from an EMBL/GenBank/DDBJ whole genome shotgun (WGS) entry which is preliminary data.</text>
</comment>